<dbReference type="PROSITE" id="PS50883">
    <property type="entry name" value="EAL"/>
    <property type="match status" value="1"/>
</dbReference>
<dbReference type="InterPro" id="IPR029787">
    <property type="entry name" value="Nucleotide_cyclase"/>
</dbReference>
<dbReference type="SMART" id="SM00267">
    <property type="entry name" value="GGDEF"/>
    <property type="match status" value="1"/>
</dbReference>
<gene>
    <name evidence="4" type="ORF">DFR47_102296</name>
</gene>
<sequence length="699" mass="79323">MTTVPLSHQTDSWPFIKAPLSESDFRLLFTQHPIPMWLYDPVSLKFLLLNNAVYDFYGYTAEQMAGMTMFDIRPECEYERMRAAIDADIDFGKPQLWRHLKASGETVEVVTYGRHTVFDGKPAVLVIIQDQTEIAQARHEINQTRSLLDSLIKNLPVGVFIKDMQDDGRYILFNQAAEAITGKNALEVIGKTDSQIFDEDYTQRFVSEDRDVMENDTTLTIENDIPLPDNCRHVRVVKRAIPAQIGGNSRYLIGLMEDITEKQALQTHLTHAALHDALTNLPNRVYFSQHTSKLFSTSQPQQGHALLFLDVDHFKHINDSIGHAAGDELLSQVARRLRTYLRPEDFIARLGGDEFAIIHSFDMNNPDYRQEISLFAEEITELFQQPYLLEDNSEYIGCTIGVVLAPHDGQDIDTLLRNADLALYAAKADLRGTYRFYEKSMRDAVEKRHRTAMELHKALQNDEFVLFYQPIFSLTTDQITGCEALLRWQHPTRGLITPDDFIPIAEDTGIIAAIGAWALQQACQDATRWPEKIRVSVNLSPVQFNSRNMLDIVKSALATSGLQANRLELEITETVLLSNTAYNTELLFELRKLGVRIAMDDFGTGYSSLNYLRTFPFDKIKIDRSFVSDIDSDKRNLAILQAVVSLGSAFNITTTAEGVETQEQLTRLKSEHFGEVQGFFTGKPMPQPEVCDFIASHDY</sequence>
<dbReference type="CDD" id="cd01948">
    <property type="entry name" value="EAL"/>
    <property type="match status" value="1"/>
</dbReference>
<dbReference type="SUPFAM" id="SSF141868">
    <property type="entry name" value="EAL domain-like"/>
    <property type="match status" value="1"/>
</dbReference>
<dbReference type="PANTHER" id="PTHR44757">
    <property type="entry name" value="DIGUANYLATE CYCLASE DGCP"/>
    <property type="match status" value="1"/>
</dbReference>
<evidence type="ECO:0000259" key="1">
    <source>
        <dbReference type="PROSITE" id="PS50112"/>
    </source>
</evidence>
<accession>A0A366E5C3</accession>
<dbReference type="PANTHER" id="PTHR44757:SF2">
    <property type="entry name" value="BIOFILM ARCHITECTURE MAINTENANCE PROTEIN MBAA"/>
    <property type="match status" value="1"/>
</dbReference>
<dbReference type="SUPFAM" id="SSF55785">
    <property type="entry name" value="PYP-like sensor domain (PAS domain)"/>
    <property type="match status" value="2"/>
</dbReference>
<dbReference type="Gene3D" id="3.30.70.270">
    <property type="match status" value="1"/>
</dbReference>
<dbReference type="InterPro" id="IPR013656">
    <property type="entry name" value="PAS_4"/>
</dbReference>
<dbReference type="PROSITE" id="PS50887">
    <property type="entry name" value="GGDEF"/>
    <property type="match status" value="1"/>
</dbReference>
<dbReference type="RefSeq" id="WP_113943510.1">
    <property type="nucleotide sequence ID" value="NZ_JBHEEG010000002.1"/>
</dbReference>
<dbReference type="OrthoDB" id="9814202at2"/>
<dbReference type="NCBIfam" id="TIGR00229">
    <property type="entry name" value="sensory_box"/>
    <property type="match status" value="2"/>
</dbReference>
<evidence type="ECO:0000259" key="3">
    <source>
        <dbReference type="PROSITE" id="PS50887"/>
    </source>
</evidence>
<feature type="domain" description="PAS" evidence="1">
    <location>
        <begin position="144"/>
        <end position="216"/>
    </location>
</feature>
<keyword evidence="5" id="KW-1185">Reference proteome</keyword>
<dbReference type="SUPFAM" id="SSF55073">
    <property type="entry name" value="Nucleotide cyclase"/>
    <property type="match status" value="1"/>
</dbReference>
<evidence type="ECO:0000313" key="4">
    <source>
        <dbReference type="EMBL" id="RBO97512.1"/>
    </source>
</evidence>
<dbReference type="InterPro" id="IPR000160">
    <property type="entry name" value="GGDEF_dom"/>
</dbReference>
<feature type="domain" description="EAL" evidence="2">
    <location>
        <begin position="448"/>
        <end position="698"/>
    </location>
</feature>
<dbReference type="Gene3D" id="3.30.450.20">
    <property type="entry name" value="PAS domain"/>
    <property type="match status" value="2"/>
</dbReference>
<dbReference type="InterPro" id="IPR035965">
    <property type="entry name" value="PAS-like_dom_sf"/>
</dbReference>
<comment type="caution">
    <text evidence="4">The sequence shown here is derived from an EMBL/GenBank/DDBJ whole genome shotgun (WGS) entry which is preliminary data.</text>
</comment>
<dbReference type="Pfam" id="PF08448">
    <property type="entry name" value="PAS_4"/>
    <property type="match status" value="1"/>
</dbReference>
<dbReference type="CDD" id="cd00130">
    <property type="entry name" value="PAS"/>
    <property type="match status" value="2"/>
</dbReference>
<feature type="domain" description="PAS" evidence="1">
    <location>
        <begin position="21"/>
        <end position="92"/>
    </location>
</feature>
<dbReference type="InterPro" id="IPR035919">
    <property type="entry name" value="EAL_sf"/>
</dbReference>
<dbReference type="InterPro" id="IPR052155">
    <property type="entry name" value="Biofilm_reg_signaling"/>
</dbReference>
<proteinExistence type="predicted"/>
<dbReference type="InterPro" id="IPR001633">
    <property type="entry name" value="EAL_dom"/>
</dbReference>
<dbReference type="InterPro" id="IPR000014">
    <property type="entry name" value="PAS"/>
</dbReference>
<dbReference type="SMART" id="SM00052">
    <property type="entry name" value="EAL"/>
    <property type="match status" value="1"/>
</dbReference>
<dbReference type="Proteomes" id="UP000252893">
    <property type="component" value="Unassembled WGS sequence"/>
</dbReference>
<organism evidence="4 5">
    <name type="scientific">Pseudochrobactrum asaccharolyticum</name>
    <dbReference type="NCBI Taxonomy" id="354351"/>
    <lineage>
        <taxon>Bacteria</taxon>
        <taxon>Pseudomonadati</taxon>
        <taxon>Pseudomonadota</taxon>
        <taxon>Alphaproteobacteria</taxon>
        <taxon>Hyphomicrobiales</taxon>
        <taxon>Brucellaceae</taxon>
        <taxon>Pseudochrobactrum</taxon>
    </lineage>
</organism>
<evidence type="ECO:0000313" key="5">
    <source>
        <dbReference type="Proteomes" id="UP000252893"/>
    </source>
</evidence>
<evidence type="ECO:0000259" key="2">
    <source>
        <dbReference type="PROSITE" id="PS50883"/>
    </source>
</evidence>
<dbReference type="Pfam" id="PF00563">
    <property type="entry name" value="EAL"/>
    <property type="match status" value="1"/>
</dbReference>
<dbReference type="PROSITE" id="PS50112">
    <property type="entry name" value="PAS"/>
    <property type="match status" value="2"/>
</dbReference>
<name>A0A366E5C3_9HYPH</name>
<reference evidence="4 5" key="1">
    <citation type="submission" date="2018-06" db="EMBL/GenBank/DDBJ databases">
        <title>Genomic Encyclopedia of Type Strains, Phase IV (KMG-IV): sequencing the most valuable type-strain genomes for metagenomic binning, comparative biology and taxonomic classification.</title>
        <authorList>
            <person name="Goeker M."/>
        </authorList>
    </citation>
    <scope>NUCLEOTIDE SEQUENCE [LARGE SCALE GENOMIC DNA]</scope>
    <source>
        <strain evidence="4 5">DSM 25619</strain>
    </source>
</reference>
<dbReference type="AlphaFoldDB" id="A0A366E5C3"/>
<dbReference type="EMBL" id="QNRH01000002">
    <property type="protein sequence ID" value="RBO97512.1"/>
    <property type="molecule type" value="Genomic_DNA"/>
</dbReference>
<dbReference type="CDD" id="cd01949">
    <property type="entry name" value="GGDEF"/>
    <property type="match status" value="1"/>
</dbReference>
<dbReference type="Pfam" id="PF00990">
    <property type="entry name" value="GGDEF"/>
    <property type="match status" value="1"/>
</dbReference>
<dbReference type="Gene3D" id="3.20.20.450">
    <property type="entry name" value="EAL domain"/>
    <property type="match status" value="1"/>
</dbReference>
<dbReference type="SMART" id="SM00091">
    <property type="entry name" value="PAS"/>
    <property type="match status" value="2"/>
</dbReference>
<protein>
    <submittedName>
        <fullName evidence="4">Diguanylate cyclase/phosphodiesterase</fullName>
    </submittedName>
</protein>
<feature type="domain" description="GGDEF" evidence="3">
    <location>
        <begin position="302"/>
        <end position="439"/>
    </location>
</feature>
<dbReference type="NCBIfam" id="TIGR00254">
    <property type="entry name" value="GGDEF"/>
    <property type="match status" value="1"/>
</dbReference>
<dbReference type="Pfam" id="PF13426">
    <property type="entry name" value="PAS_9"/>
    <property type="match status" value="1"/>
</dbReference>
<dbReference type="InterPro" id="IPR043128">
    <property type="entry name" value="Rev_trsase/Diguanyl_cyclase"/>
</dbReference>